<dbReference type="EMBL" id="CP115149">
    <property type="protein sequence ID" value="WBL35750.1"/>
    <property type="molecule type" value="Genomic_DNA"/>
</dbReference>
<protein>
    <submittedName>
        <fullName evidence="7">FtsW/RodA/SpoVE family cell cycle protein</fullName>
    </submittedName>
</protein>
<dbReference type="RefSeq" id="WP_270056275.1">
    <property type="nucleotide sequence ID" value="NZ_CP115149.1"/>
</dbReference>
<evidence type="ECO:0000313" key="8">
    <source>
        <dbReference type="Proteomes" id="UP001212803"/>
    </source>
</evidence>
<evidence type="ECO:0000313" key="7">
    <source>
        <dbReference type="EMBL" id="WBL35750.1"/>
    </source>
</evidence>
<keyword evidence="8" id="KW-1185">Reference proteome</keyword>
<keyword evidence="3" id="KW-0133">Cell shape</keyword>
<keyword evidence="5 6" id="KW-0472">Membrane</keyword>
<keyword evidence="4 6" id="KW-1133">Transmembrane helix</keyword>
<evidence type="ECO:0000256" key="5">
    <source>
        <dbReference type="ARBA" id="ARBA00023136"/>
    </source>
</evidence>
<feature type="transmembrane region" description="Helical" evidence="6">
    <location>
        <begin position="363"/>
        <end position="385"/>
    </location>
</feature>
<dbReference type="Pfam" id="PF01098">
    <property type="entry name" value="FTSW_RODA_SPOVE"/>
    <property type="match status" value="1"/>
</dbReference>
<evidence type="ECO:0000256" key="1">
    <source>
        <dbReference type="ARBA" id="ARBA00004141"/>
    </source>
</evidence>
<accession>A0ABY7M5C8</accession>
<reference evidence="7 8" key="1">
    <citation type="journal article" date="2023" name="ISME J.">
        <title>Thermophilic Dehalococcoidia with unusual traits shed light on an unexpected past.</title>
        <authorList>
            <person name="Palmer M."/>
            <person name="Covington J.K."/>
            <person name="Zhou E.M."/>
            <person name="Thomas S.C."/>
            <person name="Habib N."/>
            <person name="Seymour C.O."/>
            <person name="Lai D."/>
            <person name="Johnston J."/>
            <person name="Hashimi A."/>
            <person name="Jiao J.Y."/>
            <person name="Muok A.R."/>
            <person name="Liu L."/>
            <person name="Xian W.D."/>
            <person name="Zhi X.Y."/>
            <person name="Li M.M."/>
            <person name="Silva L.P."/>
            <person name="Bowen B.P."/>
            <person name="Louie K."/>
            <person name="Briegel A."/>
            <person name="Pett-Ridge J."/>
            <person name="Weber P.K."/>
            <person name="Tocheva E.I."/>
            <person name="Woyke T."/>
            <person name="Northen T.R."/>
            <person name="Mayali X."/>
            <person name="Li W.J."/>
            <person name="Hedlund B.P."/>
        </authorList>
    </citation>
    <scope>NUCLEOTIDE SEQUENCE [LARGE SCALE GENOMIC DNA]</scope>
    <source>
        <strain evidence="7 8">YIM 72310</strain>
    </source>
</reference>
<feature type="transmembrane region" description="Helical" evidence="6">
    <location>
        <begin position="224"/>
        <end position="240"/>
    </location>
</feature>
<organism evidence="7 8">
    <name type="scientific">Tepidiforma flava</name>
    <dbReference type="NCBI Taxonomy" id="3004094"/>
    <lineage>
        <taxon>Bacteria</taxon>
        <taxon>Bacillati</taxon>
        <taxon>Chloroflexota</taxon>
        <taxon>Tepidiformia</taxon>
        <taxon>Tepidiformales</taxon>
        <taxon>Tepidiformaceae</taxon>
        <taxon>Tepidiforma</taxon>
    </lineage>
</organism>
<comment type="subcellular location">
    <subcellularLocation>
        <location evidence="1">Membrane</location>
        <topology evidence="1">Multi-pass membrane protein</topology>
    </subcellularLocation>
</comment>
<evidence type="ECO:0000256" key="4">
    <source>
        <dbReference type="ARBA" id="ARBA00022989"/>
    </source>
</evidence>
<name>A0ABY7M5C8_9CHLR</name>
<gene>
    <name evidence="7" type="ORF">O0235_13370</name>
</gene>
<evidence type="ECO:0000256" key="3">
    <source>
        <dbReference type="ARBA" id="ARBA00022960"/>
    </source>
</evidence>
<feature type="transmembrane region" description="Helical" evidence="6">
    <location>
        <begin position="167"/>
        <end position="186"/>
    </location>
</feature>
<feature type="transmembrane region" description="Helical" evidence="6">
    <location>
        <begin position="198"/>
        <end position="218"/>
    </location>
</feature>
<sequence>MNLQQALSRERAAEAALLAGPLALLLLGWRALAASGFELPGGMVRIVAQAALCLIAMHLALRALAPRARPEVLPAVALLALLGVVFVARLAPASAAQQANWLALGVVAFAAGLAAGRMPARLRALTYTSGLAAVAVLVVTGLIGQTINGARLWVRIAGQSVQTTEFIKAFLILFLAGYLADAGGALSRPVDRLAAARVPGAAYVLPLALVLAGAVAALALLRDLGSIALLLLLAIAMLYLATGRVRFAAAGLAMVLATGIIGYAVFGHVQARVDAWLDPRADPAGSGYQSLQATYAINAGGVVGVGLGRGMPTVVPAASTDYVFTAVAEELGLAGAAGVVLAYAVLLHAGLRIAAEQSGTYERYLAAAIALLIAIQAAVIIAGNLRLIPTTGITLPFVSYGGSSLVVNLGLAGLLLGLSHTARAGRR</sequence>
<feature type="transmembrane region" description="Helical" evidence="6">
    <location>
        <begin position="98"/>
        <end position="115"/>
    </location>
</feature>
<dbReference type="InterPro" id="IPR001182">
    <property type="entry name" value="FtsW/RodA"/>
</dbReference>
<feature type="transmembrane region" description="Helical" evidence="6">
    <location>
        <begin position="43"/>
        <end position="65"/>
    </location>
</feature>
<dbReference type="PANTHER" id="PTHR30474:SF3">
    <property type="entry name" value="PEPTIDOGLYCAN GLYCOSYLTRANSFERASE RODA"/>
    <property type="match status" value="1"/>
</dbReference>
<dbReference type="Proteomes" id="UP001212803">
    <property type="component" value="Chromosome"/>
</dbReference>
<feature type="transmembrane region" description="Helical" evidence="6">
    <location>
        <begin position="331"/>
        <end position="351"/>
    </location>
</feature>
<proteinExistence type="predicted"/>
<evidence type="ECO:0000256" key="2">
    <source>
        <dbReference type="ARBA" id="ARBA00022692"/>
    </source>
</evidence>
<dbReference type="PANTHER" id="PTHR30474">
    <property type="entry name" value="CELL CYCLE PROTEIN"/>
    <property type="match status" value="1"/>
</dbReference>
<feature type="transmembrane region" description="Helical" evidence="6">
    <location>
        <begin position="72"/>
        <end position="92"/>
    </location>
</feature>
<evidence type="ECO:0000256" key="6">
    <source>
        <dbReference type="SAM" id="Phobius"/>
    </source>
</evidence>
<feature type="transmembrane region" description="Helical" evidence="6">
    <location>
        <begin position="127"/>
        <end position="147"/>
    </location>
</feature>
<keyword evidence="2 6" id="KW-0812">Transmembrane</keyword>
<feature type="transmembrane region" description="Helical" evidence="6">
    <location>
        <begin position="397"/>
        <end position="418"/>
    </location>
</feature>
<feature type="transmembrane region" description="Helical" evidence="6">
    <location>
        <begin position="247"/>
        <end position="266"/>
    </location>
</feature>